<feature type="chain" id="PRO_5007868172" evidence="1">
    <location>
        <begin position="23"/>
        <end position="120"/>
    </location>
</feature>
<dbReference type="Proteomes" id="UP000076761">
    <property type="component" value="Unassembled WGS sequence"/>
</dbReference>
<dbReference type="AlphaFoldDB" id="A0A165VRI3"/>
<organism evidence="2 3">
    <name type="scientific">Neolentinus lepideus HHB14362 ss-1</name>
    <dbReference type="NCBI Taxonomy" id="1314782"/>
    <lineage>
        <taxon>Eukaryota</taxon>
        <taxon>Fungi</taxon>
        <taxon>Dikarya</taxon>
        <taxon>Basidiomycota</taxon>
        <taxon>Agaricomycotina</taxon>
        <taxon>Agaricomycetes</taxon>
        <taxon>Gloeophyllales</taxon>
        <taxon>Gloeophyllaceae</taxon>
        <taxon>Neolentinus</taxon>
    </lineage>
</organism>
<keyword evidence="1" id="KW-0732">Signal</keyword>
<sequence length="120" mass="13287">MFITKILFAVSTFAALPDTTLASPVDRADVQCATTGRTHSSPGTSCTPPLEGQLVPPMPLRKMYEAASQSSWLYWRRPASTATRRRSKSIPMRLQREGSLVTCFRLSPFRILTTPQDALS</sequence>
<accession>A0A165VRI3</accession>
<proteinExistence type="predicted"/>
<dbReference type="EMBL" id="KV425552">
    <property type="protein sequence ID" value="KZT30078.1"/>
    <property type="molecule type" value="Genomic_DNA"/>
</dbReference>
<gene>
    <name evidence="2" type="ORF">NEOLEDRAFT_1144552</name>
</gene>
<name>A0A165VRI3_9AGAM</name>
<evidence type="ECO:0000313" key="2">
    <source>
        <dbReference type="EMBL" id="KZT30078.1"/>
    </source>
</evidence>
<evidence type="ECO:0000256" key="1">
    <source>
        <dbReference type="SAM" id="SignalP"/>
    </source>
</evidence>
<dbReference type="InParanoid" id="A0A165VRI3"/>
<keyword evidence="3" id="KW-1185">Reference proteome</keyword>
<feature type="signal peptide" evidence="1">
    <location>
        <begin position="1"/>
        <end position="22"/>
    </location>
</feature>
<protein>
    <submittedName>
        <fullName evidence="2">Uncharacterized protein</fullName>
    </submittedName>
</protein>
<reference evidence="2 3" key="1">
    <citation type="journal article" date="2016" name="Mol. Biol. Evol.">
        <title>Comparative Genomics of Early-Diverging Mushroom-Forming Fungi Provides Insights into the Origins of Lignocellulose Decay Capabilities.</title>
        <authorList>
            <person name="Nagy L.G."/>
            <person name="Riley R."/>
            <person name="Tritt A."/>
            <person name="Adam C."/>
            <person name="Daum C."/>
            <person name="Floudas D."/>
            <person name="Sun H."/>
            <person name="Yadav J.S."/>
            <person name="Pangilinan J."/>
            <person name="Larsson K.H."/>
            <person name="Matsuura K."/>
            <person name="Barry K."/>
            <person name="Labutti K."/>
            <person name="Kuo R."/>
            <person name="Ohm R.A."/>
            <person name="Bhattacharya S.S."/>
            <person name="Shirouzu T."/>
            <person name="Yoshinaga Y."/>
            <person name="Martin F.M."/>
            <person name="Grigoriev I.V."/>
            <person name="Hibbett D.S."/>
        </authorList>
    </citation>
    <scope>NUCLEOTIDE SEQUENCE [LARGE SCALE GENOMIC DNA]</scope>
    <source>
        <strain evidence="2 3">HHB14362 ss-1</strain>
    </source>
</reference>
<evidence type="ECO:0000313" key="3">
    <source>
        <dbReference type="Proteomes" id="UP000076761"/>
    </source>
</evidence>